<proteinExistence type="predicted"/>
<dbReference type="EMBL" id="JBHTMK010000079">
    <property type="protein sequence ID" value="MFD1374129.1"/>
    <property type="molecule type" value="Genomic_DNA"/>
</dbReference>
<sequence>MPPESVDASWLEAARQQLAWGDGVRAAYLALVRDGAGPEAAATAVCVAAGSTAAEAIDRLREFEGLWDALEPGDEDIGADLLMMYGYFEPDATLDDRQQAALVHLHAALGSVPGLPSGSALALSIRLRTGRLAEAHRLLERLGGVRWPDDIAFWAALRRAGEILHPGNEIPKNG</sequence>
<name>A0ABW4AU34_9ACTN</name>
<dbReference type="RefSeq" id="WP_317794269.1">
    <property type="nucleotide sequence ID" value="NZ_AP028461.1"/>
</dbReference>
<protein>
    <recommendedName>
        <fullName evidence="3">Tetratricopeptide repeat protein</fullName>
    </recommendedName>
</protein>
<organism evidence="1 2">
    <name type="scientific">Actinoplanes sichuanensis</name>
    <dbReference type="NCBI Taxonomy" id="512349"/>
    <lineage>
        <taxon>Bacteria</taxon>
        <taxon>Bacillati</taxon>
        <taxon>Actinomycetota</taxon>
        <taxon>Actinomycetes</taxon>
        <taxon>Micromonosporales</taxon>
        <taxon>Micromonosporaceae</taxon>
        <taxon>Actinoplanes</taxon>
    </lineage>
</organism>
<evidence type="ECO:0008006" key="3">
    <source>
        <dbReference type="Google" id="ProtNLM"/>
    </source>
</evidence>
<accession>A0ABW4AU34</accession>
<keyword evidence="2" id="KW-1185">Reference proteome</keyword>
<comment type="caution">
    <text evidence="1">The sequence shown here is derived from an EMBL/GenBank/DDBJ whole genome shotgun (WGS) entry which is preliminary data.</text>
</comment>
<gene>
    <name evidence="1" type="ORF">ACFQ5G_53125</name>
</gene>
<dbReference type="Proteomes" id="UP001597183">
    <property type="component" value="Unassembled WGS sequence"/>
</dbReference>
<reference evidence="2" key="1">
    <citation type="journal article" date="2019" name="Int. J. Syst. Evol. Microbiol.">
        <title>The Global Catalogue of Microorganisms (GCM) 10K type strain sequencing project: providing services to taxonomists for standard genome sequencing and annotation.</title>
        <authorList>
            <consortium name="The Broad Institute Genomics Platform"/>
            <consortium name="The Broad Institute Genome Sequencing Center for Infectious Disease"/>
            <person name="Wu L."/>
            <person name="Ma J."/>
        </authorList>
    </citation>
    <scope>NUCLEOTIDE SEQUENCE [LARGE SCALE GENOMIC DNA]</scope>
    <source>
        <strain evidence="2">CCM 7526</strain>
    </source>
</reference>
<evidence type="ECO:0000313" key="1">
    <source>
        <dbReference type="EMBL" id="MFD1374129.1"/>
    </source>
</evidence>
<evidence type="ECO:0000313" key="2">
    <source>
        <dbReference type="Proteomes" id="UP001597183"/>
    </source>
</evidence>